<comment type="caution">
    <text evidence="2">The sequence shown here is derived from an EMBL/GenBank/DDBJ whole genome shotgun (WGS) entry which is preliminary data.</text>
</comment>
<keyword evidence="3" id="KW-1185">Reference proteome</keyword>
<evidence type="ECO:0000256" key="1">
    <source>
        <dbReference type="SAM" id="MobiDB-lite"/>
    </source>
</evidence>
<dbReference type="Gene3D" id="2.40.50.390">
    <property type="entry name" value="Conjugative transposon protein, DUF961"/>
    <property type="match status" value="1"/>
</dbReference>
<organism evidence="2 3">
    <name type="scientific">Alkalicoccobacillus plakortidis</name>
    <dbReference type="NCBI Taxonomy" id="444060"/>
    <lineage>
        <taxon>Bacteria</taxon>
        <taxon>Bacillati</taxon>
        <taxon>Bacillota</taxon>
        <taxon>Bacilli</taxon>
        <taxon>Bacillales</taxon>
        <taxon>Bacillaceae</taxon>
        <taxon>Alkalicoccobacillus</taxon>
    </lineage>
</organism>
<dbReference type="Pfam" id="PF06125">
    <property type="entry name" value="DUF961"/>
    <property type="match status" value="1"/>
</dbReference>
<dbReference type="InterPro" id="IPR010365">
    <property type="entry name" value="DUF961"/>
</dbReference>
<dbReference type="InterPro" id="IPR038620">
    <property type="entry name" value="YdcP-like_sf"/>
</dbReference>
<evidence type="ECO:0000313" key="2">
    <source>
        <dbReference type="EMBL" id="MCM2675509.1"/>
    </source>
</evidence>
<dbReference type="RefSeq" id="WP_251606292.1">
    <property type="nucleotide sequence ID" value="NZ_JAMQJY010000001.1"/>
</dbReference>
<evidence type="ECO:0000313" key="3">
    <source>
        <dbReference type="Proteomes" id="UP001203665"/>
    </source>
</evidence>
<reference evidence="2" key="1">
    <citation type="submission" date="2022-06" db="EMBL/GenBank/DDBJ databases">
        <title>Alkalicoccobacillus porphyridii sp. nov., isolated from a marine red alga, Porphyridium purpureum and reclassification of Shouchella plakortidis and Shouchella gibsonii as Alkalicoccobacillus plakortidis comb. nov. and Alkalicoccobacillus gibsonii comb. nov.</title>
        <authorList>
            <person name="Kim K.H."/>
            <person name="Lee J.K."/>
            <person name="Han D.M."/>
            <person name="Baek J.H."/>
            <person name="Jeon C.O."/>
        </authorList>
    </citation>
    <scope>NUCLEOTIDE SEQUENCE</scope>
    <source>
        <strain evidence="2">DSM 19153</strain>
    </source>
</reference>
<protein>
    <submittedName>
        <fullName evidence="2">YdcP family protein</fullName>
    </submittedName>
</protein>
<dbReference type="EMBL" id="JAMQJY010000001">
    <property type="protein sequence ID" value="MCM2675509.1"/>
    <property type="molecule type" value="Genomic_DNA"/>
</dbReference>
<name>A0ABT0XJU8_9BACI</name>
<sequence length="137" mass="15431">MNFKSGIAPISKDTFGTLIFMGLEREKFYFDRTKGERGERTDILEARIYNLGSSIQKGQIEVTIPDYIDLKEFEFMSEVELVHPRITARAQANGNFANVIYTLTAEDILPAGQSQKTTLEKKQHDTKEPVGAGAEKK</sequence>
<feature type="region of interest" description="Disordered" evidence="1">
    <location>
        <begin position="114"/>
        <end position="137"/>
    </location>
</feature>
<feature type="compositionally biased region" description="Basic and acidic residues" evidence="1">
    <location>
        <begin position="118"/>
        <end position="137"/>
    </location>
</feature>
<proteinExistence type="predicted"/>
<accession>A0ABT0XJU8</accession>
<dbReference type="Proteomes" id="UP001203665">
    <property type="component" value="Unassembled WGS sequence"/>
</dbReference>
<gene>
    <name evidence="2" type="ORF">NDM98_08410</name>
</gene>